<reference evidence="2 3" key="1">
    <citation type="submission" date="2020-08" db="EMBL/GenBank/DDBJ databases">
        <title>Genomic Encyclopedia of Type Strains, Phase IV (KMG-IV): sequencing the most valuable type-strain genomes for metagenomic binning, comparative biology and taxonomic classification.</title>
        <authorList>
            <person name="Goeker M."/>
        </authorList>
    </citation>
    <scope>NUCLEOTIDE SEQUENCE [LARGE SCALE GENOMIC DNA]</scope>
    <source>
        <strain evidence="2 3">DSM 100774</strain>
    </source>
</reference>
<gene>
    <name evidence="2" type="ORF">GGQ60_003731</name>
</gene>
<dbReference type="EMBL" id="JACIEF010000003">
    <property type="protein sequence ID" value="MBB4109722.1"/>
    <property type="molecule type" value="Genomic_DNA"/>
</dbReference>
<feature type="chain" id="PRO_5031272122" description="Adhesin domain-containing protein" evidence="1">
    <location>
        <begin position="21"/>
        <end position="428"/>
    </location>
</feature>
<accession>A0A7W6KDR5</accession>
<feature type="signal peptide" evidence="1">
    <location>
        <begin position="1"/>
        <end position="20"/>
    </location>
</feature>
<evidence type="ECO:0008006" key="4">
    <source>
        <dbReference type="Google" id="ProtNLM"/>
    </source>
</evidence>
<organism evidence="2 3">
    <name type="scientific">Pedobacter zeae</name>
    <dbReference type="NCBI Taxonomy" id="1737356"/>
    <lineage>
        <taxon>Bacteria</taxon>
        <taxon>Pseudomonadati</taxon>
        <taxon>Bacteroidota</taxon>
        <taxon>Sphingobacteriia</taxon>
        <taxon>Sphingobacteriales</taxon>
        <taxon>Sphingobacteriaceae</taxon>
        <taxon>Pedobacter</taxon>
    </lineage>
</organism>
<evidence type="ECO:0000313" key="3">
    <source>
        <dbReference type="Proteomes" id="UP000532273"/>
    </source>
</evidence>
<dbReference type="Proteomes" id="UP000532273">
    <property type="component" value="Unassembled WGS sequence"/>
</dbReference>
<evidence type="ECO:0000256" key="1">
    <source>
        <dbReference type="SAM" id="SignalP"/>
    </source>
</evidence>
<sequence>MKTIRIFLAFMALIAVKTSAQEVALNNPSEKAVLENPEKSSMIAMVNTSKDKQTGGDAERSKSFSKSFSVSNSDKVILNNQYGSITIKTWDRKEVKVDVDIKAYSNSDSDVQRLLDGVNIDASKNGDVVSVKTNMGDRNGRYGRSVKNGVTTWRREIKVIYTVYMPAVNPLTVSQQYGNVELGNFAGPTSLKVEYGNLVAGNLSNSNNYINVQYGKCDIQDLNAAVVKHEYNGPVTIGAVGTLELNAEYVAVNINTIRRSADIKVQYGRGLTIGTIGGNLLLNSEYARVNINTVKGNTVAKQAYGDLNIASAGKIGVSAEYSNVTLGSLNGDANIKMDYNRLSVNEITSACKNFTFGGEYAAIGLGFADRYNGNFNVSTSYAGFKYGSNVTSSLVSKDDETKKYTGKIGSGGAANVTIKTEYGSVTFK</sequence>
<keyword evidence="1" id="KW-0732">Signal</keyword>
<name>A0A7W6KDR5_9SPHI</name>
<dbReference type="RefSeq" id="WP_229685150.1">
    <property type="nucleotide sequence ID" value="NZ_BMHZ01000003.1"/>
</dbReference>
<proteinExistence type="predicted"/>
<protein>
    <recommendedName>
        <fullName evidence="4">Adhesin domain-containing protein</fullName>
    </recommendedName>
</protein>
<dbReference type="AlphaFoldDB" id="A0A7W6KDR5"/>
<comment type="caution">
    <text evidence="2">The sequence shown here is derived from an EMBL/GenBank/DDBJ whole genome shotgun (WGS) entry which is preliminary data.</text>
</comment>
<evidence type="ECO:0000313" key="2">
    <source>
        <dbReference type="EMBL" id="MBB4109722.1"/>
    </source>
</evidence>